<dbReference type="InterPro" id="IPR003593">
    <property type="entry name" value="AAA+_ATPase"/>
</dbReference>
<evidence type="ECO:0000313" key="5">
    <source>
        <dbReference type="EMBL" id="QBX56732.1"/>
    </source>
</evidence>
<dbReference type="Gene3D" id="3.40.50.300">
    <property type="entry name" value="P-loop containing nucleotide triphosphate hydrolases"/>
    <property type="match status" value="1"/>
</dbReference>
<sequence>MSVVDSRPTGDRALLDRELDHLARLLDGETRDDAMLAEEPGARTPLDTLADVFALTRFERGLVALCLGAEVHEGVGRALLRHGGNVTWSVADRVLPESHWSALAPGSQLRRWQLLDVGPGRLVDAPLSVAEPVLHHLLGIDDLDPWLVPLVHPLRSAALMAGSHGDVTEAVTRCWRDPTAPWQVIGLHGDDEQGRLDVAWLTSVDLGLAPYRLRGSDLPADPAERAHLATVWTRSALLSGASLVIDVDDRTDTGALSALLDRLDGPVVLSSRNAVPITDVVHHEVRRPESAEQRQLWRAVLEGVTDPEVLAEVDLLAATHRLSAREIEQGASLALLDGASAVGGRLRRQLRRGDVDALVRVIEPRARWSDLVLPPDRVELLRAMVDQVRVRCVVHDDWGFADRSSRGLGSTALFAGEPGTGKTMAAEVVAAELDLELLHVDLSAVVSKYIGETEKNLARVFDRADQQGAILLFDEADALFGRRTEVTDSHDRYANIEVSYLLQRMESYRGLAILTTNARAALDKAFVRRLGFIVQFPFPDAMHRRLIWEGAFPDRTPTRDLDHARLASLSLSGGSISNIARAAAFRAASAGGPVTMSDLAWAARAELAKSDRVLAPADLAGWEAGS</sequence>
<keyword evidence="3 5" id="KW-0067">ATP-binding</keyword>
<evidence type="ECO:0000256" key="2">
    <source>
        <dbReference type="ARBA" id="ARBA00022741"/>
    </source>
</evidence>
<dbReference type="SMART" id="SM00382">
    <property type="entry name" value="AAA"/>
    <property type="match status" value="1"/>
</dbReference>
<dbReference type="EMBL" id="CP038436">
    <property type="protein sequence ID" value="QBX56732.1"/>
    <property type="molecule type" value="Genomic_DNA"/>
</dbReference>
<dbReference type="SUPFAM" id="SSF52540">
    <property type="entry name" value="P-loop containing nucleoside triphosphate hydrolases"/>
    <property type="match status" value="1"/>
</dbReference>
<evidence type="ECO:0000256" key="3">
    <source>
        <dbReference type="ARBA" id="ARBA00022840"/>
    </source>
</evidence>
<dbReference type="InterPro" id="IPR003959">
    <property type="entry name" value="ATPase_AAA_core"/>
</dbReference>
<dbReference type="GO" id="GO:0016887">
    <property type="term" value="F:ATP hydrolysis activity"/>
    <property type="evidence" value="ECO:0007669"/>
    <property type="project" value="InterPro"/>
</dbReference>
<dbReference type="InterPro" id="IPR027417">
    <property type="entry name" value="P-loop_NTPase"/>
</dbReference>
<comment type="similarity">
    <text evidence="1">Belongs to the AAA ATPase family.</text>
</comment>
<gene>
    <name evidence="5" type="ORF">EXE58_15550</name>
</gene>
<keyword evidence="6" id="KW-1185">Reference proteome</keyword>
<reference evidence="5 6" key="1">
    <citation type="submission" date="2019-03" db="EMBL/GenBank/DDBJ databases">
        <title>Three New Species of Nocardioides, Nocardioides euryhalodurans sp. nov., Nocardioides seonyuensis sp. nov. and Nocardioides eburneoflavus sp. nov. Iolated from Soil.</title>
        <authorList>
            <person name="Roh S.G."/>
            <person name="Lee C."/>
            <person name="Kim M.-K."/>
            <person name="Kim S.B."/>
        </authorList>
    </citation>
    <scope>NUCLEOTIDE SEQUENCE [LARGE SCALE GENOMIC DNA]</scope>
    <source>
        <strain evidence="5 6">MMS17-SY207-3</strain>
    </source>
</reference>
<feature type="domain" description="AAA+ ATPase" evidence="4">
    <location>
        <begin position="408"/>
        <end position="540"/>
    </location>
</feature>
<evidence type="ECO:0000313" key="6">
    <source>
        <dbReference type="Proteomes" id="UP000294853"/>
    </source>
</evidence>
<dbReference type="CDD" id="cd19481">
    <property type="entry name" value="RecA-like_protease"/>
    <property type="match status" value="1"/>
</dbReference>
<proteinExistence type="inferred from homology"/>
<dbReference type="KEGG" id="nsn:EXE58_15550"/>
<evidence type="ECO:0000259" key="4">
    <source>
        <dbReference type="SMART" id="SM00382"/>
    </source>
</evidence>
<accession>A0A4V1BMK9</accession>
<dbReference type="AlphaFoldDB" id="A0A4V1BMK9"/>
<dbReference type="OrthoDB" id="9802352at2"/>
<dbReference type="GO" id="GO:0005524">
    <property type="term" value="F:ATP binding"/>
    <property type="evidence" value="ECO:0007669"/>
    <property type="project" value="UniProtKB-KW"/>
</dbReference>
<dbReference type="PANTHER" id="PTHR23073">
    <property type="entry name" value="26S PROTEASOME REGULATORY SUBUNIT"/>
    <property type="match status" value="1"/>
</dbReference>
<dbReference type="RefSeq" id="WP_135268717.1">
    <property type="nucleotide sequence ID" value="NZ_CP038436.1"/>
</dbReference>
<name>A0A4V1BMK9_9ACTN</name>
<protein>
    <submittedName>
        <fullName evidence="5">ATP-binding protein</fullName>
    </submittedName>
</protein>
<keyword evidence="2" id="KW-0547">Nucleotide-binding</keyword>
<dbReference type="Pfam" id="PF00004">
    <property type="entry name" value="AAA"/>
    <property type="match status" value="1"/>
</dbReference>
<organism evidence="5 6">
    <name type="scientific">Nocardioides seonyuensis</name>
    <dbReference type="NCBI Taxonomy" id="2518371"/>
    <lineage>
        <taxon>Bacteria</taxon>
        <taxon>Bacillati</taxon>
        <taxon>Actinomycetota</taxon>
        <taxon>Actinomycetes</taxon>
        <taxon>Propionibacteriales</taxon>
        <taxon>Nocardioidaceae</taxon>
        <taxon>Nocardioides</taxon>
    </lineage>
</organism>
<dbReference type="Proteomes" id="UP000294853">
    <property type="component" value="Chromosome"/>
</dbReference>
<dbReference type="InterPro" id="IPR050221">
    <property type="entry name" value="26S_Proteasome_ATPase"/>
</dbReference>
<evidence type="ECO:0000256" key="1">
    <source>
        <dbReference type="ARBA" id="ARBA00006914"/>
    </source>
</evidence>